<organism evidence="1 2">
    <name type="scientific">Falsiroseomonas selenitidurans</name>
    <dbReference type="NCBI Taxonomy" id="2716335"/>
    <lineage>
        <taxon>Bacteria</taxon>
        <taxon>Pseudomonadati</taxon>
        <taxon>Pseudomonadota</taxon>
        <taxon>Alphaproteobacteria</taxon>
        <taxon>Acetobacterales</taxon>
        <taxon>Roseomonadaceae</taxon>
        <taxon>Falsiroseomonas</taxon>
    </lineage>
</organism>
<evidence type="ECO:0000313" key="1">
    <source>
        <dbReference type="EMBL" id="NKC30317.1"/>
    </source>
</evidence>
<dbReference type="Proteomes" id="UP000787635">
    <property type="component" value="Unassembled WGS sequence"/>
</dbReference>
<dbReference type="RefSeq" id="WP_168027972.1">
    <property type="nucleotide sequence ID" value="NZ_JAAVNE010000006.1"/>
</dbReference>
<evidence type="ECO:0000313" key="2">
    <source>
        <dbReference type="Proteomes" id="UP000787635"/>
    </source>
</evidence>
<sequence>MAGVILHLGGGAAGLRQALSIEPATRPSVTVTNQGPDMVVISGTGHVNVSARGTALIGTGAAGLYAEAKGDEGAVLRVDLSL</sequence>
<gene>
    <name evidence="1" type="ORF">HEQ75_05550</name>
</gene>
<dbReference type="EMBL" id="JAAVNE010000006">
    <property type="protein sequence ID" value="NKC30317.1"/>
    <property type="molecule type" value="Genomic_DNA"/>
</dbReference>
<name>A0ABX1DZI0_9PROT</name>
<comment type="caution">
    <text evidence="1">The sequence shown here is derived from an EMBL/GenBank/DDBJ whole genome shotgun (WGS) entry which is preliminary data.</text>
</comment>
<proteinExistence type="predicted"/>
<protein>
    <submittedName>
        <fullName evidence="1">DUF1439 domain-containing protein</fullName>
    </submittedName>
</protein>
<keyword evidence="2" id="KW-1185">Reference proteome</keyword>
<reference evidence="1 2" key="1">
    <citation type="submission" date="2020-03" db="EMBL/GenBank/DDBJ databases">
        <title>Roseomonas selenitidurans sp. nov. isolated from urban soil.</title>
        <authorList>
            <person name="Liu H."/>
        </authorList>
    </citation>
    <scope>NUCLEOTIDE SEQUENCE [LARGE SCALE GENOMIC DNA]</scope>
    <source>
        <strain evidence="1 2">BU-1</strain>
    </source>
</reference>
<accession>A0ABX1DZI0</accession>